<evidence type="ECO:0000259" key="2">
    <source>
        <dbReference type="Pfam" id="PF13568"/>
    </source>
</evidence>
<feature type="domain" description="Outer membrane protein beta-barrel" evidence="2">
    <location>
        <begin position="25"/>
        <end position="174"/>
    </location>
</feature>
<protein>
    <submittedName>
        <fullName evidence="3">PorT family protein</fullName>
    </submittedName>
</protein>
<organism evidence="3 4">
    <name type="scientific">Mucilaginibacter achroorhodeus</name>
    <dbReference type="NCBI Taxonomy" id="2599294"/>
    <lineage>
        <taxon>Bacteria</taxon>
        <taxon>Pseudomonadati</taxon>
        <taxon>Bacteroidota</taxon>
        <taxon>Sphingobacteriia</taxon>
        <taxon>Sphingobacteriales</taxon>
        <taxon>Sphingobacteriaceae</taxon>
        <taxon>Mucilaginibacter</taxon>
    </lineage>
</organism>
<keyword evidence="4" id="KW-1185">Reference proteome</keyword>
<comment type="caution">
    <text evidence="3">The sequence shown here is derived from an EMBL/GenBank/DDBJ whole genome shotgun (WGS) entry which is preliminary data.</text>
</comment>
<feature type="signal peptide" evidence="1">
    <location>
        <begin position="1"/>
        <end position="20"/>
    </location>
</feature>
<dbReference type="Proteomes" id="UP000318010">
    <property type="component" value="Unassembled WGS sequence"/>
</dbReference>
<accession>A0A563U3L3</accession>
<evidence type="ECO:0000256" key="1">
    <source>
        <dbReference type="SAM" id="SignalP"/>
    </source>
</evidence>
<dbReference type="AlphaFoldDB" id="A0A563U3L3"/>
<dbReference type="InterPro" id="IPR025665">
    <property type="entry name" value="Beta-barrel_OMP_2"/>
</dbReference>
<dbReference type="RefSeq" id="WP_146270879.1">
    <property type="nucleotide sequence ID" value="NZ_VOEI01000003.1"/>
</dbReference>
<gene>
    <name evidence="3" type="ORF">FPZ42_09875</name>
</gene>
<evidence type="ECO:0000313" key="4">
    <source>
        <dbReference type="Proteomes" id="UP000318010"/>
    </source>
</evidence>
<evidence type="ECO:0000313" key="3">
    <source>
        <dbReference type="EMBL" id="TWR25938.1"/>
    </source>
</evidence>
<dbReference type="InterPro" id="IPR011250">
    <property type="entry name" value="OMP/PagP_B-barrel"/>
</dbReference>
<dbReference type="Pfam" id="PF13568">
    <property type="entry name" value="OMP_b-brl_2"/>
    <property type="match status" value="1"/>
</dbReference>
<sequence>MKKLLLTLSLFAAFTTISKAQLLPKVQFGAKAGVNLSSLSNNNGTFSSDNRAGYLAGFWARFGAIGFNFQPELYITSKNVDINNSNVKIGSAKFTSIDVPLLLGGKVGAFGLGGRFYAGPLLSFAINKDNNFGTAVSQATAFRYKDSNFALTAGAGVDIRKFSIDLRYEAGLTKQEYTYDGSTNYKTRVSLFNLSLGYAFL</sequence>
<dbReference type="SUPFAM" id="SSF56925">
    <property type="entry name" value="OMPA-like"/>
    <property type="match status" value="1"/>
</dbReference>
<feature type="chain" id="PRO_5021836591" evidence="1">
    <location>
        <begin position="21"/>
        <end position="201"/>
    </location>
</feature>
<reference evidence="3 4" key="1">
    <citation type="submission" date="2019-07" db="EMBL/GenBank/DDBJ databases">
        <authorList>
            <person name="Kim J."/>
        </authorList>
    </citation>
    <scope>NUCLEOTIDE SEQUENCE [LARGE SCALE GENOMIC DNA]</scope>
    <source>
        <strain evidence="3 4">MJ1a</strain>
    </source>
</reference>
<proteinExistence type="predicted"/>
<dbReference type="OrthoDB" id="753334at2"/>
<dbReference type="EMBL" id="VOEI01000003">
    <property type="protein sequence ID" value="TWR25938.1"/>
    <property type="molecule type" value="Genomic_DNA"/>
</dbReference>
<name>A0A563U3L3_9SPHI</name>
<keyword evidence="1" id="KW-0732">Signal</keyword>